<accession>A0A150HBH3</accession>
<dbReference type="STRING" id="36807.Mlaev_02208"/>
<keyword evidence="3" id="KW-1185">Reference proteome</keyword>
<feature type="domain" description="HMA" evidence="1">
    <location>
        <begin position="1"/>
        <end position="60"/>
    </location>
</feature>
<dbReference type="CDD" id="cd00371">
    <property type="entry name" value="HMA"/>
    <property type="match status" value="1"/>
</dbReference>
<dbReference type="PATRIC" id="fig|36807.3.peg.2244"/>
<dbReference type="RefSeq" id="WP_061683410.1">
    <property type="nucleotide sequence ID" value="NZ_LRAD01000045.1"/>
</dbReference>
<dbReference type="Pfam" id="PF00403">
    <property type="entry name" value="HMA"/>
    <property type="match status" value="1"/>
</dbReference>
<proteinExistence type="predicted"/>
<name>A0A150HBH3_9MICO</name>
<evidence type="ECO:0000313" key="2">
    <source>
        <dbReference type="EMBL" id="KXZ59477.1"/>
    </source>
</evidence>
<dbReference type="Gene3D" id="3.30.70.100">
    <property type="match status" value="1"/>
</dbReference>
<gene>
    <name evidence="2" type="ORF">Mlaev_02208</name>
</gene>
<sequence length="63" mass="6427">MTCGHCVRSVTEEVTAIDGVSEVAVSLNANGVSTLTVSSAIPLERGLVRAAVEEAGYHLAPTS</sequence>
<dbReference type="InterPro" id="IPR036163">
    <property type="entry name" value="HMA_dom_sf"/>
</dbReference>
<dbReference type="Proteomes" id="UP000075357">
    <property type="component" value="Unassembled WGS sequence"/>
</dbReference>
<dbReference type="PROSITE" id="PS50846">
    <property type="entry name" value="HMA_2"/>
    <property type="match status" value="1"/>
</dbReference>
<dbReference type="SUPFAM" id="SSF55008">
    <property type="entry name" value="HMA, heavy metal-associated domain"/>
    <property type="match status" value="1"/>
</dbReference>
<dbReference type="AlphaFoldDB" id="A0A150HBH3"/>
<dbReference type="InterPro" id="IPR006121">
    <property type="entry name" value="HMA_dom"/>
</dbReference>
<dbReference type="EMBL" id="LRAD01000045">
    <property type="protein sequence ID" value="KXZ59477.1"/>
    <property type="molecule type" value="Genomic_DNA"/>
</dbReference>
<reference evidence="2 3" key="1">
    <citation type="submission" date="2016-01" db="EMBL/GenBank/DDBJ databases">
        <title>Draft genome sequences of Microbacterium laevaniformans LCDC 91-0039 and the type strain of Microbacterium hominis LCDC 84-209.</title>
        <authorList>
            <person name="Bernier A.-M."/>
            <person name="Bernard K."/>
        </authorList>
    </citation>
    <scope>NUCLEOTIDE SEQUENCE [LARGE SCALE GENOMIC DNA]</scope>
    <source>
        <strain evidence="2 3">LCDC 91-0039</strain>
    </source>
</reference>
<evidence type="ECO:0000259" key="1">
    <source>
        <dbReference type="PROSITE" id="PS50846"/>
    </source>
</evidence>
<evidence type="ECO:0000313" key="3">
    <source>
        <dbReference type="Proteomes" id="UP000075357"/>
    </source>
</evidence>
<comment type="caution">
    <text evidence="2">The sequence shown here is derived from an EMBL/GenBank/DDBJ whole genome shotgun (WGS) entry which is preliminary data.</text>
</comment>
<dbReference type="GO" id="GO:0046872">
    <property type="term" value="F:metal ion binding"/>
    <property type="evidence" value="ECO:0007669"/>
    <property type="project" value="InterPro"/>
</dbReference>
<organism evidence="2 3">
    <name type="scientific">Microbacterium laevaniformans</name>
    <dbReference type="NCBI Taxonomy" id="36807"/>
    <lineage>
        <taxon>Bacteria</taxon>
        <taxon>Bacillati</taxon>
        <taxon>Actinomycetota</taxon>
        <taxon>Actinomycetes</taxon>
        <taxon>Micrococcales</taxon>
        <taxon>Microbacteriaceae</taxon>
        <taxon>Microbacterium</taxon>
    </lineage>
</organism>
<protein>
    <submittedName>
        <fullName evidence="2">Heavy-metal-associated domain protein</fullName>
    </submittedName>
</protein>